<dbReference type="EC" id="5.6.2.3" evidence="1"/>
<dbReference type="GO" id="GO:0006281">
    <property type="term" value="P:DNA repair"/>
    <property type="evidence" value="ECO:0007669"/>
    <property type="project" value="UniProtKB-KW"/>
</dbReference>
<comment type="caution">
    <text evidence="3">The sequence shown here is derived from an EMBL/GenBank/DDBJ whole genome shotgun (WGS) entry which is preliminary data.</text>
</comment>
<dbReference type="InterPro" id="IPR051055">
    <property type="entry name" value="PIF1_helicase"/>
</dbReference>
<dbReference type="InterPro" id="IPR027417">
    <property type="entry name" value="P-loop_NTPase"/>
</dbReference>
<protein>
    <recommendedName>
        <fullName evidence="1">ATP-dependent DNA helicase</fullName>
        <ecNumber evidence="1">5.6.2.3</ecNumber>
    </recommendedName>
</protein>
<accession>A0A2B4RLP5</accession>
<gene>
    <name evidence="3" type="primary">pif1</name>
    <name evidence="3" type="ORF">AWC38_SpisGene17930</name>
</gene>
<evidence type="ECO:0000259" key="2">
    <source>
        <dbReference type="Pfam" id="PF05970"/>
    </source>
</evidence>
<dbReference type="SUPFAM" id="SSF52540">
    <property type="entry name" value="P-loop containing nucleoside triphosphate hydrolases"/>
    <property type="match status" value="1"/>
</dbReference>
<evidence type="ECO:0000313" key="3">
    <source>
        <dbReference type="EMBL" id="PFX17739.1"/>
    </source>
</evidence>
<evidence type="ECO:0000256" key="1">
    <source>
        <dbReference type="RuleBase" id="RU363044"/>
    </source>
</evidence>
<keyword evidence="1" id="KW-0234">DNA repair</keyword>
<dbReference type="GO" id="GO:0016887">
    <property type="term" value="F:ATP hydrolysis activity"/>
    <property type="evidence" value="ECO:0007669"/>
    <property type="project" value="RHEA"/>
</dbReference>
<dbReference type="GO" id="GO:0043139">
    <property type="term" value="F:5'-3' DNA helicase activity"/>
    <property type="evidence" value="ECO:0007669"/>
    <property type="project" value="UniProtKB-EC"/>
</dbReference>
<dbReference type="GO" id="GO:0000723">
    <property type="term" value="P:telomere maintenance"/>
    <property type="evidence" value="ECO:0007669"/>
    <property type="project" value="InterPro"/>
</dbReference>
<dbReference type="Proteomes" id="UP000225706">
    <property type="component" value="Unassembled WGS sequence"/>
</dbReference>
<proteinExistence type="inferred from homology"/>
<dbReference type="AlphaFoldDB" id="A0A2B4RLP5"/>
<keyword evidence="1" id="KW-0547">Nucleotide-binding</keyword>
<keyword evidence="1" id="KW-0233">DNA recombination</keyword>
<dbReference type="PANTHER" id="PTHR47642">
    <property type="entry name" value="ATP-DEPENDENT DNA HELICASE"/>
    <property type="match status" value="1"/>
</dbReference>
<evidence type="ECO:0000313" key="4">
    <source>
        <dbReference type="Proteomes" id="UP000225706"/>
    </source>
</evidence>
<dbReference type="STRING" id="50429.A0A2B4RLP5"/>
<dbReference type="Pfam" id="PF05970">
    <property type="entry name" value="PIF1"/>
    <property type="match status" value="1"/>
</dbReference>
<reference evidence="4" key="1">
    <citation type="journal article" date="2017" name="bioRxiv">
        <title>Comparative analysis of the genomes of Stylophora pistillata and Acropora digitifera provides evidence for extensive differences between species of corals.</title>
        <authorList>
            <person name="Voolstra C.R."/>
            <person name="Li Y."/>
            <person name="Liew Y.J."/>
            <person name="Baumgarten S."/>
            <person name="Zoccola D."/>
            <person name="Flot J.-F."/>
            <person name="Tambutte S."/>
            <person name="Allemand D."/>
            <person name="Aranda M."/>
        </authorList>
    </citation>
    <scope>NUCLEOTIDE SEQUENCE [LARGE SCALE GENOMIC DNA]</scope>
</reference>
<comment type="catalytic activity">
    <reaction evidence="1">
        <text>ATP + H2O = ADP + phosphate + H(+)</text>
        <dbReference type="Rhea" id="RHEA:13065"/>
        <dbReference type="ChEBI" id="CHEBI:15377"/>
        <dbReference type="ChEBI" id="CHEBI:15378"/>
        <dbReference type="ChEBI" id="CHEBI:30616"/>
        <dbReference type="ChEBI" id="CHEBI:43474"/>
        <dbReference type="ChEBI" id="CHEBI:456216"/>
        <dbReference type="EC" id="5.6.2.3"/>
    </reaction>
</comment>
<dbReference type="EMBL" id="LSMT01000452">
    <property type="protein sequence ID" value="PFX17739.1"/>
    <property type="molecule type" value="Genomic_DNA"/>
</dbReference>
<dbReference type="GO" id="GO:0005524">
    <property type="term" value="F:ATP binding"/>
    <property type="evidence" value="ECO:0007669"/>
    <property type="project" value="UniProtKB-KW"/>
</dbReference>
<comment type="similarity">
    <text evidence="1">Belongs to the helicase family.</text>
</comment>
<dbReference type="OrthoDB" id="272985at2759"/>
<dbReference type="InterPro" id="IPR010285">
    <property type="entry name" value="DNA_helicase_pif1-like_DEAD"/>
</dbReference>
<dbReference type="Gene3D" id="3.40.50.300">
    <property type="entry name" value="P-loop containing nucleotide triphosphate hydrolases"/>
    <property type="match status" value="1"/>
</dbReference>
<keyword evidence="1" id="KW-0227">DNA damage</keyword>
<keyword evidence="1 3" id="KW-0347">Helicase</keyword>
<organism evidence="3 4">
    <name type="scientific">Stylophora pistillata</name>
    <name type="common">Smooth cauliflower coral</name>
    <dbReference type="NCBI Taxonomy" id="50429"/>
    <lineage>
        <taxon>Eukaryota</taxon>
        <taxon>Metazoa</taxon>
        <taxon>Cnidaria</taxon>
        <taxon>Anthozoa</taxon>
        <taxon>Hexacorallia</taxon>
        <taxon>Scleractinia</taxon>
        <taxon>Astrocoeniina</taxon>
        <taxon>Pocilloporidae</taxon>
        <taxon>Stylophora</taxon>
    </lineage>
</organism>
<keyword evidence="1" id="KW-0067">ATP-binding</keyword>
<sequence length="108" mass="11949">MAVVNAIRAKRSVLFTGSAGTDKSYVLKRFITMLPPQNTFITASTGAAACHIGGTTIYAFAELWRKVCHQTRVESWSECSDTTIKHKHVFSQEDLLFISVPQNVCVGR</sequence>
<name>A0A2B4RLP5_STYPI</name>
<dbReference type="PANTHER" id="PTHR47642:SF7">
    <property type="entry name" value="ATP-DEPENDENT DNA HELICASE PIF1"/>
    <property type="match status" value="1"/>
</dbReference>
<keyword evidence="1" id="KW-0378">Hydrolase</keyword>
<dbReference type="GO" id="GO:0006310">
    <property type="term" value="P:DNA recombination"/>
    <property type="evidence" value="ECO:0007669"/>
    <property type="project" value="UniProtKB-KW"/>
</dbReference>
<feature type="domain" description="DNA helicase Pif1-like DEAD-box helicase" evidence="2">
    <location>
        <begin position="10"/>
        <end position="63"/>
    </location>
</feature>
<comment type="cofactor">
    <cofactor evidence="1">
        <name>Mg(2+)</name>
        <dbReference type="ChEBI" id="CHEBI:18420"/>
    </cofactor>
</comment>
<keyword evidence="4" id="KW-1185">Reference proteome</keyword>